<dbReference type="Pfam" id="PF10934">
    <property type="entry name" value="Sheath_initiator"/>
    <property type="match status" value="1"/>
</dbReference>
<reference evidence="1 2" key="1">
    <citation type="submission" date="2015-05" db="EMBL/GenBank/DDBJ databases">
        <authorList>
            <person name="Goodhead I."/>
        </authorList>
    </citation>
    <scope>NUCLEOTIDE SEQUENCE [LARGE SCALE GENOMIC DNA]</scope>
    <source>
        <strain evidence="2">morsitans</strain>
    </source>
</reference>
<sequence length="123" mass="14069">MLDIRLNEKWDLDYRDGGLFFVSGVARVAQQVKQALLILLGEYFLDTRIGIPYREAVWVKNPQPTLLRTIFTETLLAVEGVTRVVDLRLAVDDATRRLFITAVVESRYGEVKVRLPVKEVKHG</sequence>
<dbReference type="RefSeq" id="WP_166506491.1">
    <property type="nucleotide sequence ID" value="NZ_LN854557.1"/>
</dbReference>
<dbReference type="InterPro" id="IPR020288">
    <property type="entry name" value="Sheath_initiator"/>
</dbReference>
<dbReference type="EMBL" id="LN854557">
    <property type="protein sequence ID" value="CRL44510.1"/>
    <property type="molecule type" value="Genomic_DNA"/>
</dbReference>
<proteinExistence type="predicted"/>
<evidence type="ECO:0000313" key="2">
    <source>
        <dbReference type="Proteomes" id="UP000245838"/>
    </source>
</evidence>
<evidence type="ECO:0000313" key="1">
    <source>
        <dbReference type="EMBL" id="CRL44510.1"/>
    </source>
</evidence>
<organism evidence="1 2">
    <name type="scientific">Sodalis glossinidius (strain morsitans)</name>
    <dbReference type="NCBI Taxonomy" id="343509"/>
    <lineage>
        <taxon>Bacteria</taxon>
        <taxon>Pseudomonadati</taxon>
        <taxon>Pseudomonadota</taxon>
        <taxon>Gammaproteobacteria</taxon>
        <taxon>Enterobacterales</taxon>
        <taxon>Bruguierivoracaceae</taxon>
        <taxon>Sodalis</taxon>
    </lineage>
</organism>
<gene>
    <name evidence="1" type="ORF">SGGMMB4_01639</name>
</gene>
<accession>A0A193QHW5</accession>
<name>A0A193QHW5_SODGM</name>
<protein>
    <submittedName>
        <fullName evidence="1">Uncharacterized protein</fullName>
    </submittedName>
</protein>
<dbReference type="AlphaFoldDB" id="A0A193QHW5"/>
<dbReference type="Proteomes" id="UP000245838">
    <property type="component" value="Chromosome sggmmb4_Chromosome"/>
</dbReference>